<dbReference type="Proteomes" id="UP000186819">
    <property type="component" value="Unassembled WGS sequence"/>
</dbReference>
<name>A0A1N6W7A9_9RHOO</name>
<dbReference type="RefSeq" id="WP_076602443.1">
    <property type="nucleotide sequence ID" value="NZ_FTMD01000007.1"/>
</dbReference>
<dbReference type="Gene3D" id="3.90.190.10">
    <property type="entry name" value="Protein tyrosine phosphatase superfamily"/>
    <property type="match status" value="1"/>
</dbReference>
<dbReference type="SUPFAM" id="SSF52799">
    <property type="entry name" value="(Phosphotyrosine protein) phosphatases II"/>
    <property type="match status" value="1"/>
</dbReference>
<dbReference type="PROSITE" id="PS50056">
    <property type="entry name" value="TYR_PHOSPHATASE_2"/>
    <property type="match status" value="1"/>
</dbReference>
<dbReference type="InterPro" id="IPR004861">
    <property type="entry name" value="Siw14-like"/>
</dbReference>
<evidence type="ECO:0000313" key="5">
    <source>
        <dbReference type="Proteomes" id="UP000186819"/>
    </source>
</evidence>
<feature type="chain" id="PRO_5012817217" evidence="2">
    <location>
        <begin position="31"/>
        <end position="231"/>
    </location>
</feature>
<evidence type="ECO:0000256" key="1">
    <source>
        <dbReference type="ARBA" id="ARBA00009580"/>
    </source>
</evidence>
<dbReference type="STRING" id="34027.SAMN05421829_107156"/>
<dbReference type="PANTHER" id="PTHR31126">
    <property type="entry name" value="TYROSINE-PROTEIN PHOSPHATASE"/>
    <property type="match status" value="1"/>
</dbReference>
<dbReference type="PROSITE" id="PS00383">
    <property type="entry name" value="TYR_PHOSPHATASE_1"/>
    <property type="match status" value="1"/>
</dbReference>
<dbReference type="AlphaFoldDB" id="A0A1N6W7A9"/>
<protein>
    <submittedName>
        <fullName evidence="4">Protein tyrosine/serine phosphatase</fullName>
    </submittedName>
</protein>
<accession>A0A1N6W7A9</accession>
<feature type="domain" description="Tyrosine specific protein phosphatases" evidence="3">
    <location>
        <begin position="116"/>
        <end position="170"/>
    </location>
</feature>
<keyword evidence="2" id="KW-0732">Signal</keyword>
<dbReference type="InterPro" id="IPR016130">
    <property type="entry name" value="Tyr_Pase_AS"/>
</dbReference>
<dbReference type="PANTHER" id="PTHR31126:SF72">
    <property type="entry name" value="DUAL SPECIFICITY PROTEIN PHOSPHATASE TPBA"/>
    <property type="match status" value="1"/>
</dbReference>
<dbReference type="OrthoDB" id="9814896at2"/>
<evidence type="ECO:0000259" key="3">
    <source>
        <dbReference type="PROSITE" id="PS50056"/>
    </source>
</evidence>
<evidence type="ECO:0000313" key="4">
    <source>
        <dbReference type="EMBL" id="SIQ86017.1"/>
    </source>
</evidence>
<organism evidence="4 5">
    <name type="scientific">Aromatoleum tolulyticum</name>
    <dbReference type="NCBI Taxonomy" id="34027"/>
    <lineage>
        <taxon>Bacteria</taxon>
        <taxon>Pseudomonadati</taxon>
        <taxon>Pseudomonadota</taxon>
        <taxon>Betaproteobacteria</taxon>
        <taxon>Rhodocyclales</taxon>
        <taxon>Rhodocyclaceae</taxon>
        <taxon>Aromatoleum</taxon>
    </lineage>
</organism>
<evidence type="ECO:0000256" key="2">
    <source>
        <dbReference type="SAM" id="SignalP"/>
    </source>
</evidence>
<dbReference type="EMBL" id="FTMD01000007">
    <property type="protein sequence ID" value="SIQ86017.1"/>
    <property type="molecule type" value="Genomic_DNA"/>
</dbReference>
<sequence>MLVFSRLDSLLHSTAGIVAFCLLLTGQNAAAGAAPAMPSAHPDTWATPVDKSINLHRMSPTLYRSALPNRQSMSLLQTLQVRTVVSFVKDDDAEWLGNAAVERVSIPLHADRVKDADVLRVLRVVRDAETRGPVLMHCKHGRERTGLMAAMYRTVIQGWSKEEALREMHNGGFGDEKDIVDATRYVEKADIAKIRQALADGKCSTTLLSTCYVRDWYQKTFGSASKTALTQ</sequence>
<dbReference type="Pfam" id="PF03162">
    <property type="entry name" value="Y_phosphatase2"/>
    <property type="match status" value="1"/>
</dbReference>
<feature type="signal peptide" evidence="2">
    <location>
        <begin position="1"/>
        <end position="30"/>
    </location>
</feature>
<gene>
    <name evidence="4" type="ORF">SAMN05421829_107156</name>
</gene>
<reference evidence="5" key="1">
    <citation type="submission" date="2017-01" db="EMBL/GenBank/DDBJ databases">
        <authorList>
            <person name="Varghese N."/>
            <person name="Submissions S."/>
        </authorList>
    </citation>
    <scope>NUCLEOTIDE SEQUENCE [LARGE SCALE GENOMIC DNA]</scope>
    <source>
        <strain evidence="5">ATCC 51758</strain>
    </source>
</reference>
<comment type="similarity">
    <text evidence="1">Belongs to the protein-tyrosine phosphatase family.</text>
</comment>
<dbReference type="InterPro" id="IPR029021">
    <property type="entry name" value="Prot-tyrosine_phosphatase-like"/>
</dbReference>
<proteinExistence type="inferred from homology"/>
<keyword evidence="5" id="KW-1185">Reference proteome</keyword>
<dbReference type="InterPro" id="IPR000387">
    <property type="entry name" value="Tyr_Pase_dom"/>
</dbReference>
<dbReference type="GO" id="GO:0016791">
    <property type="term" value="F:phosphatase activity"/>
    <property type="evidence" value="ECO:0007669"/>
    <property type="project" value="TreeGrafter"/>
</dbReference>